<sequence length="218" mass="24012">MDDTPQLQSNSEQPLTLHTLSSIRSLLINPSTPKPTLSSILQTLTRSSQLTHHTLNLLTDLAIHHPSFSQLALDSLLTATESPTRLAVDSLASISELSFPDSFELDDGRFVSLCFGPSIPGRIWMLKNAGYLFKVRPALLFTVLLGFTKDPYPYVRAASLEGLVGLSERGDFNDVSMVKGCYQRALQLLTDMEDCVRISAVRVVRSSLSLTHFSGFNL</sequence>
<protein>
    <submittedName>
        <fullName evidence="1">Integrator complex subunit</fullName>
    </submittedName>
</protein>
<comment type="caution">
    <text evidence="1">The sequence shown here is derived from an EMBL/GenBank/DDBJ whole genome shotgun (WGS) entry which is preliminary data.</text>
</comment>
<reference evidence="1 2" key="1">
    <citation type="journal article" date="2014" name="Am. J. Bot.">
        <title>Genome assembly and annotation for red clover (Trifolium pratense; Fabaceae).</title>
        <authorList>
            <person name="Istvanek J."/>
            <person name="Jaros M."/>
            <person name="Krenek A."/>
            <person name="Repkova J."/>
        </authorList>
    </citation>
    <scope>NUCLEOTIDE SEQUENCE [LARGE SCALE GENOMIC DNA]</scope>
    <source>
        <strain evidence="2">cv. Tatra</strain>
        <tissue evidence="1">Young leaves</tissue>
    </source>
</reference>
<dbReference type="SUPFAM" id="SSF48371">
    <property type="entry name" value="ARM repeat"/>
    <property type="match status" value="1"/>
</dbReference>
<dbReference type="GO" id="GO:0010496">
    <property type="term" value="P:intercellular transport"/>
    <property type="evidence" value="ECO:0007669"/>
    <property type="project" value="TreeGrafter"/>
</dbReference>
<proteinExistence type="predicted"/>
<dbReference type="ExpressionAtlas" id="A0A2K3LHQ8">
    <property type="expression patterns" value="baseline"/>
</dbReference>
<reference evidence="1 2" key="2">
    <citation type="journal article" date="2017" name="Front. Plant Sci.">
        <title>Gene Classification and Mining of Molecular Markers Useful in Red Clover (Trifolium pratense) Breeding.</title>
        <authorList>
            <person name="Istvanek J."/>
            <person name="Dluhosova J."/>
            <person name="Dluhos P."/>
            <person name="Patkova L."/>
            <person name="Nedelnik J."/>
            <person name="Repkova J."/>
        </authorList>
    </citation>
    <scope>NUCLEOTIDE SEQUENCE [LARGE SCALE GENOMIC DNA]</scope>
    <source>
        <strain evidence="2">cv. Tatra</strain>
        <tissue evidence="1">Young leaves</tissue>
    </source>
</reference>
<accession>A0A2K3LHQ8</accession>
<evidence type="ECO:0000313" key="1">
    <source>
        <dbReference type="EMBL" id="PNX78069.1"/>
    </source>
</evidence>
<name>A0A2K3LHQ8_TRIPR</name>
<evidence type="ECO:0000313" key="2">
    <source>
        <dbReference type="Proteomes" id="UP000236291"/>
    </source>
</evidence>
<dbReference type="AlphaFoldDB" id="A0A2K3LHQ8"/>
<dbReference type="STRING" id="57577.A0A2K3LHQ8"/>
<dbReference type="Proteomes" id="UP000236291">
    <property type="component" value="Unassembled WGS sequence"/>
</dbReference>
<dbReference type="PANTHER" id="PTHR20938">
    <property type="entry name" value="INTEGRATOR COMPLEX SUBUNIT 4"/>
    <property type="match status" value="1"/>
</dbReference>
<dbReference type="InterPro" id="IPR016024">
    <property type="entry name" value="ARM-type_fold"/>
</dbReference>
<dbReference type="GO" id="GO:0005768">
    <property type="term" value="C:endosome"/>
    <property type="evidence" value="ECO:0007669"/>
    <property type="project" value="TreeGrafter"/>
</dbReference>
<organism evidence="1 2">
    <name type="scientific">Trifolium pratense</name>
    <name type="common">Red clover</name>
    <dbReference type="NCBI Taxonomy" id="57577"/>
    <lineage>
        <taxon>Eukaryota</taxon>
        <taxon>Viridiplantae</taxon>
        <taxon>Streptophyta</taxon>
        <taxon>Embryophyta</taxon>
        <taxon>Tracheophyta</taxon>
        <taxon>Spermatophyta</taxon>
        <taxon>Magnoliopsida</taxon>
        <taxon>eudicotyledons</taxon>
        <taxon>Gunneridae</taxon>
        <taxon>Pentapetalae</taxon>
        <taxon>rosids</taxon>
        <taxon>fabids</taxon>
        <taxon>Fabales</taxon>
        <taxon>Fabaceae</taxon>
        <taxon>Papilionoideae</taxon>
        <taxon>50 kb inversion clade</taxon>
        <taxon>NPAAA clade</taxon>
        <taxon>Hologalegina</taxon>
        <taxon>IRL clade</taxon>
        <taxon>Trifolieae</taxon>
        <taxon>Trifolium</taxon>
    </lineage>
</organism>
<dbReference type="PANTHER" id="PTHR20938:SF0">
    <property type="entry name" value="INTEGRATOR COMPLEX SUBUNIT 4"/>
    <property type="match status" value="1"/>
</dbReference>
<dbReference type="EMBL" id="ASHM01033439">
    <property type="protein sequence ID" value="PNX78069.1"/>
    <property type="molecule type" value="Genomic_DNA"/>
</dbReference>
<gene>
    <name evidence="1" type="ORF">L195_g034043</name>
</gene>